<keyword evidence="5" id="KW-1185">Reference proteome</keyword>
<dbReference type="Proteomes" id="UP000192578">
    <property type="component" value="Unassembled WGS sequence"/>
</dbReference>
<comment type="caution">
    <text evidence="4">The sequence shown here is derived from an EMBL/GenBank/DDBJ whole genome shotgun (WGS) entry which is preliminary data.</text>
</comment>
<evidence type="ECO:0000256" key="1">
    <source>
        <dbReference type="ARBA" id="ARBA00004123"/>
    </source>
</evidence>
<dbReference type="OrthoDB" id="5950381at2759"/>
<evidence type="ECO:0000313" key="5">
    <source>
        <dbReference type="Proteomes" id="UP000192578"/>
    </source>
</evidence>
<proteinExistence type="predicted"/>
<evidence type="ECO:0000256" key="2">
    <source>
        <dbReference type="ARBA" id="ARBA00022884"/>
    </source>
</evidence>
<protein>
    <recommendedName>
        <fullName evidence="6">Nudix hydrolase domain-containing protein</fullName>
    </recommendedName>
</protein>
<keyword evidence="3" id="KW-0539">Nucleus</keyword>
<gene>
    <name evidence="4" type="ORF">BV898_00782</name>
</gene>
<dbReference type="GO" id="GO:1990174">
    <property type="term" value="F:phosphodiesterase decapping endonuclease activity"/>
    <property type="evidence" value="ECO:0007669"/>
    <property type="project" value="TreeGrafter"/>
</dbReference>
<evidence type="ECO:0000256" key="3">
    <source>
        <dbReference type="ARBA" id="ARBA00023242"/>
    </source>
</evidence>
<name>A0A1W0XC70_HYPEX</name>
<dbReference type="EMBL" id="MTYJ01000003">
    <property type="protein sequence ID" value="OQV25089.1"/>
    <property type="molecule type" value="Genomic_DNA"/>
</dbReference>
<dbReference type="GO" id="GO:0005634">
    <property type="term" value="C:nucleus"/>
    <property type="evidence" value="ECO:0007669"/>
    <property type="project" value="UniProtKB-SubCell"/>
</dbReference>
<dbReference type="PANTHER" id="PTHR31699:SF1">
    <property type="entry name" value="U8 SNORNA-DECAPPING ENZYME"/>
    <property type="match status" value="1"/>
</dbReference>
<dbReference type="GO" id="GO:0016077">
    <property type="term" value="P:sno(s)RNA catabolic process"/>
    <property type="evidence" value="ECO:0007669"/>
    <property type="project" value="TreeGrafter"/>
</dbReference>
<accession>A0A1W0XC70</accession>
<dbReference type="GO" id="GO:0006402">
    <property type="term" value="P:mRNA catabolic process"/>
    <property type="evidence" value="ECO:0007669"/>
    <property type="project" value="TreeGrafter"/>
</dbReference>
<evidence type="ECO:0008006" key="6">
    <source>
        <dbReference type="Google" id="ProtNLM"/>
    </source>
</evidence>
<dbReference type="Gene3D" id="3.90.79.10">
    <property type="entry name" value="Nucleoside Triphosphate Pyrophosphohydrolase"/>
    <property type="match status" value="1"/>
</dbReference>
<organism evidence="4 5">
    <name type="scientific">Hypsibius exemplaris</name>
    <name type="common">Freshwater tardigrade</name>
    <dbReference type="NCBI Taxonomy" id="2072580"/>
    <lineage>
        <taxon>Eukaryota</taxon>
        <taxon>Metazoa</taxon>
        <taxon>Ecdysozoa</taxon>
        <taxon>Tardigrada</taxon>
        <taxon>Eutardigrada</taxon>
        <taxon>Parachela</taxon>
        <taxon>Hypsibioidea</taxon>
        <taxon>Hypsibiidae</taxon>
        <taxon>Hypsibius</taxon>
    </lineage>
</organism>
<dbReference type="GO" id="GO:0030515">
    <property type="term" value="F:snoRNA binding"/>
    <property type="evidence" value="ECO:0007669"/>
    <property type="project" value="TreeGrafter"/>
</dbReference>
<reference evidence="5" key="1">
    <citation type="submission" date="2017-01" db="EMBL/GenBank/DDBJ databases">
        <title>Comparative genomics of anhydrobiosis in the tardigrade Hypsibius dujardini.</title>
        <authorList>
            <person name="Yoshida Y."/>
            <person name="Koutsovoulos G."/>
            <person name="Laetsch D."/>
            <person name="Stevens L."/>
            <person name="Kumar S."/>
            <person name="Horikawa D."/>
            <person name="Ishino K."/>
            <person name="Komine S."/>
            <person name="Tomita M."/>
            <person name="Blaxter M."/>
            <person name="Arakawa K."/>
        </authorList>
    </citation>
    <scope>NUCLEOTIDE SEQUENCE [LARGE SCALE GENOMIC DNA]</scope>
    <source>
        <strain evidence="5">Z151</strain>
    </source>
</reference>
<dbReference type="InterPro" id="IPR054754">
    <property type="entry name" value="NudT16"/>
</dbReference>
<evidence type="ECO:0000313" key="4">
    <source>
        <dbReference type="EMBL" id="OQV25089.1"/>
    </source>
</evidence>
<comment type="subcellular location">
    <subcellularLocation>
        <location evidence="1">Nucleus</location>
    </subcellularLocation>
</comment>
<sequence>MSRPQHGSATAAEFPWDQVQQLDYQDANTGSIVQACHAMIFAKTEAKFVSQLPCKAWVLMQMRFDGKLGFPGGVVSDQAIPDTTLEDGLNVKWRRN</sequence>
<keyword evidence="2" id="KW-0694">RNA-binding</keyword>
<dbReference type="AlphaFoldDB" id="A0A1W0XC70"/>
<dbReference type="PANTHER" id="PTHR31699">
    <property type="entry name" value="NUDIX T16 FAMILY MEMBER"/>
    <property type="match status" value="1"/>
</dbReference>
<dbReference type="Pfam" id="PF22327">
    <property type="entry name" value="Nudt16-like"/>
    <property type="match status" value="1"/>
</dbReference>